<accession>A0A6F8PI56</accession>
<keyword evidence="1" id="KW-0496">Mitochondrion</keyword>
<name>A0A6F8PI56_9BIVA</name>
<evidence type="ECO:0000313" key="1">
    <source>
        <dbReference type="EMBL" id="BBO25459.1"/>
    </source>
</evidence>
<sequence>MLMVIFWWGVSGSYKISGGSVVKSGEKKSKVGWKFNSGLSSGK</sequence>
<dbReference type="AlphaFoldDB" id="A0A6F8PI56"/>
<organism evidence="1">
    <name type="scientific">Pronodularia japanensis</name>
    <dbReference type="NCBI Taxonomy" id="1835347"/>
    <lineage>
        <taxon>Eukaryota</taxon>
        <taxon>Metazoa</taxon>
        <taxon>Spiralia</taxon>
        <taxon>Lophotrochozoa</taxon>
        <taxon>Mollusca</taxon>
        <taxon>Bivalvia</taxon>
        <taxon>Autobranchia</taxon>
        <taxon>Heteroconchia</taxon>
        <taxon>Palaeoheterodonta</taxon>
        <taxon>Unionida</taxon>
        <taxon>Unionoidea</taxon>
        <taxon>Unionidae</taxon>
        <taxon>Gonideinae</taxon>
        <taxon>Pronodularia</taxon>
    </lineage>
</organism>
<reference evidence="1" key="1">
    <citation type="journal article" date="2020" name="Mitochondrial DNA Part B Resour">
        <title>The complete mitochondrial genome sequence of freshwater mussel Pronodularia japanensis (Unionidae).</title>
        <authorList>
            <person name="Fukata Y."/>
            <person name="Iigo M."/>
        </authorList>
    </citation>
    <scope>NUCLEOTIDE SEQUENCE</scope>
    <source>
        <strain evidence="1">UU-SBD-Unio-01</strain>
        <tissue evidence="1">Mantle</tissue>
    </source>
</reference>
<dbReference type="EMBL" id="LC505454">
    <property type="protein sequence ID" value="BBO25459.1"/>
    <property type="molecule type" value="Genomic_DNA"/>
</dbReference>
<gene>
    <name evidence="1" type="primary">ATP8</name>
</gene>
<proteinExistence type="predicted"/>
<geneLocation type="mitochondrion" evidence="1"/>
<protein>
    <submittedName>
        <fullName evidence="1">ATP synthase F0 subunit 8</fullName>
    </submittedName>
</protein>